<evidence type="ECO:0000313" key="2">
    <source>
        <dbReference type="Proteomes" id="UP000499080"/>
    </source>
</evidence>
<organism evidence="1 2">
    <name type="scientific">Araneus ventricosus</name>
    <name type="common">Orbweaver spider</name>
    <name type="synonym">Epeira ventricosa</name>
    <dbReference type="NCBI Taxonomy" id="182803"/>
    <lineage>
        <taxon>Eukaryota</taxon>
        <taxon>Metazoa</taxon>
        <taxon>Ecdysozoa</taxon>
        <taxon>Arthropoda</taxon>
        <taxon>Chelicerata</taxon>
        <taxon>Arachnida</taxon>
        <taxon>Araneae</taxon>
        <taxon>Araneomorphae</taxon>
        <taxon>Entelegynae</taxon>
        <taxon>Araneoidea</taxon>
        <taxon>Araneidae</taxon>
        <taxon>Araneus</taxon>
    </lineage>
</organism>
<protein>
    <submittedName>
        <fullName evidence="1">Uncharacterized protein</fullName>
    </submittedName>
</protein>
<reference evidence="1 2" key="1">
    <citation type="journal article" date="2019" name="Sci. Rep.">
        <title>Orb-weaving spider Araneus ventricosus genome elucidates the spidroin gene catalogue.</title>
        <authorList>
            <person name="Kono N."/>
            <person name="Nakamura H."/>
            <person name="Ohtoshi R."/>
            <person name="Moran D.A.P."/>
            <person name="Shinohara A."/>
            <person name="Yoshida Y."/>
            <person name="Fujiwara M."/>
            <person name="Mori M."/>
            <person name="Tomita M."/>
            <person name="Arakawa K."/>
        </authorList>
    </citation>
    <scope>NUCLEOTIDE SEQUENCE [LARGE SCALE GENOMIC DNA]</scope>
</reference>
<comment type="caution">
    <text evidence="1">The sequence shown here is derived from an EMBL/GenBank/DDBJ whole genome shotgun (WGS) entry which is preliminary data.</text>
</comment>
<sequence length="91" mass="10437">MNVGICVEGHTRTLQIQMHSFLPFGEHSHHKLRAAQYFEKEQKCNDSDGDGRLLLKLTRNINMCDDNSALFGKFSSLPKLSRNPLYCELKI</sequence>
<name>A0A4Y2HFF6_ARAVE</name>
<gene>
    <name evidence="1" type="ORF">AVEN_220235_1</name>
</gene>
<evidence type="ECO:0000313" key="1">
    <source>
        <dbReference type="EMBL" id="GBM64010.1"/>
    </source>
</evidence>
<dbReference type="EMBL" id="BGPR01001902">
    <property type="protein sequence ID" value="GBM64010.1"/>
    <property type="molecule type" value="Genomic_DNA"/>
</dbReference>
<keyword evidence="2" id="KW-1185">Reference proteome</keyword>
<accession>A0A4Y2HFF6</accession>
<dbReference type="AlphaFoldDB" id="A0A4Y2HFF6"/>
<proteinExistence type="predicted"/>
<dbReference type="Proteomes" id="UP000499080">
    <property type="component" value="Unassembled WGS sequence"/>
</dbReference>